<dbReference type="PANTHER" id="PTHR46211:SF1">
    <property type="entry name" value="GLYCEROPHOSPHODIESTER PHOSPHODIESTERASE, CYTOPLASMIC"/>
    <property type="match status" value="1"/>
</dbReference>
<name>A0A0W0TG98_LEGER</name>
<dbReference type="RefSeq" id="WP_237759235.1">
    <property type="nucleotide sequence ID" value="NZ_CAAAHY010000005.1"/>
</dbReference>
<keyword evidence="2" id="KW-0378">Hydrolase</keyword>
<sequence>MSLLTVIENWINNLMAVIPRQRPSCAMLQQARLIAHRGAHDRTLGIIENTDAAFARALSCQCWGIELDVQCTADGMLVVHHDSNLFRLWQRPEAIADLSFQTLREKVPDILTLTEVISRYGKSLHLFIELKVSVDEAILYETLKNLTPIDDYHLISLDEALLRPLKCFPRAALLLVPEHNNVNQFCT</sequence>
<evidence type="ECO:0000313" key="2">
    <source>
        <dbReference type="EMBL" id="KTC94602.1"/>
    </source>
</evidence>
<dbReference type="GO" id="GO:0008889">
    <property type="term" value="F:glycerophosphodiester phosphodiesterase activity"/>
    <property type="evidence" value="ECO:0007669"/>
    <property type="project" value="UniProtKB-EC"/>
</dbReference>
<protein>
    <submittedName>
        <fullName evidence="2">Glycerophosphoryl diester phosphodiesterase</fullName>
        <ecNumber evidence="2">3.1.4.46</ecNumber>
    </submittedName>
</protein>
<dbReference type="EMBL" id="LNYA01000034">
    <property type="protein sequence ID" value="KTC94602.1"/>
    <property type="molecule type" value="Genomic_DNA"/>
</dbReference>
<dbReference type="PANTHER" id="PTHR46211">
    <property type="entry name" value="GLYCEROPHOSPHORYL DIESTER PHOSPHODIESTERASE"/>
    <property type="match status" value="1"/>
</dbReference>
<dbReference type="EC" id="3.1.4.46" evidence="2"/>
<dbReference type="SUPFAM" id="SSF51695">
    <property type="entry name" value="PLC-like phosphodiesterases"/>
    <property type="match status" value="1"/>
</dbReference>
<dbReference type="PROSITE" id="PS51704">
    <property type="entry name" value="GP_PDE"/>
    <property type="match status" value="1"/>
</dbReference>
<dbReference type="AlphaFoldDB" id="A0A0W0TG98"/>
<proteinExistence type="predicted"/>
<dbReference type="InterPro" id="IPR030395">
    <property type="entry name" value="GP_PDE_dom"/>
</dbReference>
<accession>A0A0W0TG98</accession>
<dbReference type="InterPro" id="IPR017946">
    <property type="entry name" value="PLC-like_Pdiesterase_TIM-brl"/>
</dbReference>
<evidence type="ECO:0000259" key="1">
    <source>
        <dbReference type="PROSITE" id="PS51704"/>
    </source>
</evidence>
<feature type="domain" description="GP-PDE" evidence="1">
    <location>
        <begin position="31"/>
        <end position="187"/>
    </location>
</feature>
<dbReference type="Gene3D" id="3.20.20.190">
    <property type="entry name" value="Phosphatidylinositol (PI) phosphodiesterase"/>
    <property type="match status" value="1"/>
</dbReference>
<dbReference type="STRING" id="448.Lery_2769"/>
<comment type="caution">
    <text evidence="2">The sequence shown here is derived from an EMBL/GenBank/DDBJ whole genome shotgun (WGS) entry which is preliminary data.</text>
</comment>
<organism evidence="2 3">
    <name type="scientific">Legionella erythra</name>
    <dbReference type="NCBI Taxonomy" id="448"/>
    <lineage>
        <taxon>Bacteria</taxon>
        <taxon>Pseudomonadati</taxon>
        <taxon>Pseudomonadota</taxon>
        <taxon>Gammaproteobacteria</taxon>
        <taxon>Legionellales</taxon>
        <taxon>Legionellaceae</taxon>
        <taxon>Legionella</taxon>
    </lineage>
</organism>
<dbReference type="Pfam" id="PF03009">
    <property type="entry name" value="GDPD"/>
    <property type="match status" value="1"/>
</dbReference>
<evidence type="ECO:0000313" key="3">
    <source>
        <dbReference type="Proteomes" id="UP000054773"/>
    </source>
</evidence>
<keyword evidence="3" id="KW-1185">Reference proteome</keyword>
<gene>
    <name evidence="2" type="ORF">Lery_2769</name>
</gene>
<dbReference type="GO" id="GO:0006629">
    <property type="term" value="P:lipid metabolic process"/>
    <property type="evidence" value="ECO:0007669"/>
    <property type="project" value="InterPro"/>
</dbReference>
<reference evidence="2 3" key="1">
    <citation type="submission" date="2015-11" db="EMBL/GenBank/DDBJ databases">
        <title>Genomic analysis of 38 Legionella species identifies large and diverse effector repertoires.</title>
        <authorList>
            <person name="Burstein D."/>
            <person name="Amaro F."/>
            <person name="Zusman T."/>
            <person name="Lifshitz Z."/>
            <person name="Cohen O."/>
            <person name="Gilbert J.A."/>
            <person name="Pupko T."/>
            <person name="Shuman H.A."/>
            <person name="Segal G."/>
        </authorList>
    </citation>
    <scope>NUCLEOTIDE SEQUENCE [LARGE SCALE GENOMIC DNA]</scope>
    <source>
        <strain evidence="2 3">SE-32A-C8</strain>
    </source>
</reference>
<dbReference type="PATRIC" id="fig|448.7.peg.2909"/>
<dbReference type="Proteomes" id="UP000054773">
    <property type="component" value="Unassembled WGS sequence"/>
</dbReference>